<feature type="transmembrane region" description="Helical" evidence="1">
    <location>
        <begin position="140"/>
        <end position="164"/>
    </location>
</feature>
<name>C4G7W1_9FIRM</name>
<keyword evidence="1" id="KW-0812">Transmembrane</keyword>
<keyword evidence="1" id="KW-1133">Transmembrane helix</keyword>
<keyword evidence="3" id="KW-1185">Reference proteome</keyword>
<gene>
    <name evidence="2" type="ORF">GCWU000342_00098</name>
</gene>
<dbReference type="AlphaFoldDB" id="C4G7W1"/>
<dbReference type="EMBL" id="ACIP02000001">
    <property type="protein sequence ID" value="EEP28757.1"/>
    <property type="molecule type" value="Genomic_DNA"/>
</dbReference>
<dbReference type="STRING" id="626523.GCWU000342_00098"/>
<protein>
    <recommendedName>
        <fullName evidence="4">Folate transporter FolT</fullName>
    </recommendedName>
</protein>
<sequence length="175" mass="18876">MSKLRDIRVLTTAAMLVAISIVLGFFKIPITQLIEIRFSFLANAMAGALFGPFVGGLVGALSDLGGYLIKPTGPYFPGFTLTAAVGGVIAGLTLYGHKPSLIRCFFCEFLRMTIANILLNGIFLSMLYGRGFVAVVTSRILKQLVMLPVQTLMLFAAMQLLVHFKRASLVGGSRI</sequence>
<reference evidence="2" key="1">
    <citation type="submission" date="2009-04" db="EMBL/GenBank/DDBJ databases">
        <authorList>
            <person name="Weinstock G."/>
            <person name="Sodergren E."/>
            <person name="Clifton S."/>
            <person name="Fulton L."/>
            <person name="Fulton B."/>
            <person name="Courtney L."/>
            <person name="Fronick C."/>
            <person name="Harrison M."/>
            <person name="Strong C."/>
            <person name="Farmer C."/>
            <person name="Delahaunty K."/>
            <person name="Markovic C."/>
            <person name="Hall O."/>
            <person name="Minx P."/>
            <person name="Tomlinson C."/>
            <person name="Mitreva M."/>
            <person name="Nelson J."/>
            <person name="Hou S."/>
            <person name="Wollam A."/>
            <person name="Pepin K.H."/>
            <person name="Johnson M."/>
            <person name="Bhonagiri V."/>
            <person name="Nash W.E."/>
            <person name="Warren W."/>
            <person name="Chinwalla A."/>
            <person name="Mardis E.R."/>
            <person name="Wilson R.K."/>
        </authorList>
    </citation>
    <scope>NUCLEOTIDE SEQUENCE [LARGE SCALE GENOMIC DNA]</scope>
    <source>
        <strain evidence="2">DSM 14600</strain>
    </source>
</reference>
<dbReference type="InterPro" id="IPR030949">
    <property type="entry name" value="ECF_S_folate_fam"/>
</dbReference>
<evidence type="ECO:0000313" key="3">
    <source>
        <dbReference type="Proteomes" id="UP000003494"/>
    </source>
</evidence>
<dbReference type="RefSeq" id="WP_006905145.1">
    <property type="nucleotide sequence ID" value="NZ_GG665866.1"/>
</dbReference>
<evidence type="ECO:0008006" key="4">
    <source>
        <dbReference type="Google" id="ProtNLM"/>
    </source>
</evidence>
<proteinExistence type="predicted"/>
<evidence type="ECO:0000313" key="2">
    <source>
        <dbReference type="EMBL" id="EEP28757.1"/>
    </source>
</evidence>
<keyword evidence="1" id="KW-0472">Membrane</keyword>
<evidence type="ECO:0000256" key="1">
    <source>
        <dbReference type="SAM" id="Phobius"/>
    </source>
</evidence>
<feature type="transmembrane region" description="Helical" evidence="1">
    <location>
        <begin position="109"/>
        <end position="128"/>
    </location>
</feature>
<dbReference type="Proteomes" id="UP000003494">
    <property type="component" value="Unassembled WGS sequence"/>
</dbReference>
<dbReference type="eggNOG" id="COG4720">
    <property type="taxonomic scope" value="Bacteria"/>
</dbReference>
<feature type="transmembrane region" description="Helical" evidence="1">
    <location>
        <begin position="74"/>
        <end position="97"/>
    </location>
</feature>
<dbReference type="Gene3D" id="1.10.1760.20">
    <property type="match status" value="1"/>
</dbReference>
<dbReference type="HOGENOM" id="CLU_098232_0_1_9"/>
<accession>C4G7W1</accession>
<dbReference type="Pfam" id="PF12822">
    <property type="entry name" value="ECF_trnsprt"/>
    <property type="match status" value="1"/>
</dbReference>
<comment type="caution">
    <text evidence="2">The sequence shown here is derived from an EMBL/GenBank/DDBJ whole genome shotgun (WGS) entry which is preliminary data.</text>
</comment>
<organism evidence="2 3">
    <name type="scientific">Shuttleworthella satelles DSM 14600</name>
    <dbReference type="NCBI Taxonomy" id="626523"/>
    <lineage>
        <taxon>Bacteria</taxon>
        <taxon>Bacillati</taxon>
        <taxon>Bacillota</taxon>
        <taxon>Clostridia</taxon>
        <taxon>Lachnospirales</taxon>
        <taxon>Lachnospiraceae</taxon>
        <taxon>Shuttleworthella</taxon>
    </lineage>
</organism>
<feature type="transmembrane region" description="Helical" evidence="1">
    <location>
        <begin position="38"/>
        <end position="62"/>
    </location>
</feature>
<dbReference type="GO" id="GO:0022857">
    <property type="term" value="F:transmembrane transporter activity"/>
    <property type="evidence" value="ECO:0007669"/>
    <property type="project" value="InterPro"/>
</dbReference>
<dbReference type="InterPro" id="IPR024529">
    <property type="entry name" value="ECF_trnsprt_substrate-spec"/>
</dbReference>
<feature type="transmembrane region" description="Helical" evidence="1">
    <location>
        <begin position="6"/>
        <end position="26"/>
    </location>
</feature>
<dbReference type="NCBIfam" id="TIGR04518">
    <property type="entry name" value="ECF_S_folT_fam"/>
    <property type="match status" value="1"/>
</dbReference>